<reference evidence="1" key="1">
    <citation type="submission" date="2023-07" db="EMBL/GenBank/DDBJ databases">
        <title>Black Yeasts Isolated from many extreme environments.</title>
        <authorList>
            <person name="Coleine C."/>
            <person name="Stajich J.E."/>
            <person name="Selbmann L."/>
        </authorList>
    </citation>
    <scope>NUCLEOTIDE SEQUENCE</scope>
    <source>
        <strain evidence="1">CCFEE 5714</strain>
    </source>
</reference>
<comment type="caution">
    <text evidence="1">The sequence shown here is derived from an EMBL/GenBank/DDBJ whole genome shotgun (WGS) entry which is preliminary data.</text>
</comment>
<sequence>MNDASHTRSSSGPRALPAAATSIERKRNGLQRGPSQLKRLRRDSGDADDVQEYGPSMSRTLVHLKLEGCEEPFYCHKELLLLAAPSFAKSIEKDDGTFLVQGLEPKILRIVILWLYTNRVIALPHADDRSDHYERLWNGHPYPSWCSYSKPELFGGSSTAQKAVVKEQTSKVDDEDLVKVYVFAQRWKIPSLQDQALAALAMLSKVTERGTSAAAINIAYAELSPTSRLMSYLVDEGSVHLDHCKFPSSTGNYPHQYLGDLLRHRTETSDHERLEMWERFPEMRRYVCQNRERLSSERTSLVGGQDLIRPYRDLYHKPEAMEQLHGFLNGFATVFVDSEGEPFMVHRGFLCRESEYFQGALNGRFSESESMHITLENESVHVFAMFLTWMYSRGILDPGENAPTSPSGETRCASTKVPAESHDDLESAAAKEYLTVNGNERVKRDLVDLFIFADRRGVRELQNHTMTRLIQENEITLDSWTLVSTCENLVHFAYEHLPPQSSLIQLMVDEAAFCWSSAMMSRPENVDLPSAFLLDVLKVKCSPSFEGSHGTGYGYAPWREDICKYHEHHNEEESFNCKSSNETLQKELLRLVERMPFRDDLSEEGIE</sequence>
<accession>A0ACC3NWG9</accession>
<organism evidence="1 2">
    <name type="scientific">Vermiconidia calcicola</name>
    <dbReference type="NCBI Taxonomy" id="1690605"/>
    <lineage>
        <taxon>Eukaryota</taxon>
        <taxon>Fungi</taxon>
        <taxon>Dikarya</taxon>
        <taxon>Ascomycota</taxon>
        <taxon>Pezizomycotina</taxon>
        <taxon>Dothideomycetes</taxon>
        <taxon>Dothideomycetidae</taxon>
        <taxon>Mycosphaerellales</taxon>
        <taxon>Extremaceae</taxon>
        <taxon>Vermiconidia</taxon>
    </lineage>
</organism>
<protein>
    <submittedName>
        <fullName evidence="1">Uncharacterized protein</fullName>
    </submittedName>
</protein>
<keyword evidence="2" id="KW-1185">Reference proteome</keyword>
<dbReference type="EMBL" id="JAUTXU010000007">
    <property type="protein sequence ID" value="KAK3723896.1"/>
    <property type="molecule type" value="Genomic_DNA"/>
</dbReference>
<name>A0ACC3NWG9_9PEZI</name>
<evidence type="ECO:0000313" key="2">
    <source>
        <dbReference type="Proteomes" id="UP001281147"/>
    </source>
</evidence>
<proteinExistence type="predicted"/>
<evidence type="ECO:0000313" key="1">
    <source>
        <dbReference type="EMBL" id="KAK3723896.1"/>
    </source>
</evidence>
<gene>
    <name evidence="1" type="ORF">LTR37_001380</name>
</gene>
<dbReference type="Proteomes" id="UP001281147">
    <property type="component" value="Unassembled WGS sequence"/>
</dbReference>